<dbReference type="PANTHER" id="PTHR23148:SF0">
    <property type="entry name" value="SERINE_ARGININE REPETITIVE MATRIX PROTEIN 1"/>
    <property type="match status" value="1"/>
</dbReference>
<dbReference type="Pfam" id="PF01480">
    <property type="entry name" value="PWI"/>
    <property type="match status" value="1"/>
</dbReference>
<dbReference type="InterPro" id="IPR052225">
    <property type="entry name" value="Ser/Arg_repetitive_matrix"/>
</dbReference>
<evidence type="ECO:0000259" key="2">
    <source>
        <dbReference type="PROSITE" id="PS51025"/>
    </source>
</evidence>
<dbReference type="GO" id="GO:0006397">
    <property type="term" value="P:mRNA processing"/>
    <property type="evidence" value="ECO:0007669"/>
    <property type="project" value="UniProtKB-KW"/>
</dbReference>
<dbReference type="PROSITE" id="PS51025">
    <property type="entry name" value="PWI"/>
    <property type="match status" value="1"/>
</dbReference>
<dbReference type="OrthoDB" id="163257at2759"/>
<protein>
    <recommendedName>
        <fullName evidence="2">PWI domain-containing protein</fullName>
    </recommendedName>
</protein>
<dbReference type="AlphaFoldDB" id="A0A6A6CDB3"/>
<reference evidence="3" key="1">
    <citation type="journal article" date="2020" name="Stud. Mycol.">
        <title>101 Dothideomycetes genomes: a test case for predicting lifestyles and emergence of pathogens.</title>
        <authorList>
            <person name="Haridas S."/>
            <person name="Albert R."/>
            <person name="Binder M."/>
            <person name="Bloem J."/>
            <person name="Labutti K."/>
            <person name="Salamov A."/>
            <person name="Andreopoulos B."/>
            <person name="Baker S."/>
            <person name="Barry K."/>
            <person name="Bills G."/>
            <person name="Bluhm B."/>
            <person name="Cannon C."/>
            <person name="Castanera R."/>
            <person name="Culley D."/>
            <person name="Daum C."/>
            <person name="Ezra D."/>
            <person name="Gonzalez J."/>
            <person name="Henrissat B."/>
            <person name="Kuo A."/>
            <person name="Liang C."/>
            <person name="Lipzen A."/>
            <person name="Lutzoni F."/>
            <person name="Magnuson J."/>
            <person name="Mondo S."/>
            <person name="Nolan M."/>
            <person name="Ohm R."/>
            <person name="Pangilinan J."/>
            <person name="Park H.-J."/>
            <person name="Ramirez L."/>
            <person name="Alfaro M."/>
            <person name="Sun H."/>
            <person name="Tritt A."/>
            <person name="Yoshinaga Y."/>
            <person name="Zwiers L.-H."/>
            <person name="Turgeon B."/>
            <person name="Goodwin S."/>
            <person name="Spatafora J."/>
            <person name="Crous P."/>
            <person name="Grigoriev I."/>
        </authorList>
    </citation>
    <scope>NUCLEOTIDE SEQUENCE</scope>
    <source>
        <strain evidence="3">ATCC 36951</strain>
    </source>
</reference>
<gene>
    <name evidence="3" type="ORF">M409DRAFT_37112</name>
</gene>
<dbReference type="GeneID" id="54563944"/>
<evidence type="ECO:0000313" key="4">
    <source>
        <dbReference type="Proteomes" id="UP000799537"/>
    </source>
</evidence>
<dbReference type="GO" id="GO:0048024">
    <property type="term" value="P:regulation of mRNA splicing, via spliceosome"/>
    <property type="evidence" value="ECO:0007669"/>
    <property type="project" value="TreeGrafter"/>
</dbReference>
<dbReference type="EMBL" id="ML993605">
    <property type="protein sequence ID" value="KAF2164168.1"/>
    <property type="molecule type" value="Genomic_DNA"/>
</dbReference>
<accession>A0A6A6CDB3</accession>
<evidence type="ECO:0000313" key="3">
    <source>
        <dbReference type="EMBL" id="KAF2164168.1"/>
    </source>
</evidence>
<dbReference type="InterPro" id="IPR002483">
    <property type="entry name" value="PWI_dom"/>
</dbReference>
<dbReference type="SUPFAM" id="SSF101233">
    <property type="entry name" value="PWI domain"/>
    <property type="match status" value="1"/>
</dbReference>
<dbReference type="Gene3D" id="1.20.1390.10">
    <property type="entry name" value="PWI domain"/>
    <property type="match status" value="1"/>
</dbReference>
<organism evidence="3 4">
    <name type="scientific">Zasmidium cellare ATCC 36951</name>
    <dbReference type="NCBI Taxonomy" id="1080233"/>
    <lineage>
        <taxon>Eukaryota</taxon>
        <taxon>Fungi</taxon>
        <taxon>Dikarya</taxon>
        <taxon>Ascomycota</taxon>
        <taxon>Pezizomycotina</taxon>
        <taxon>Dothideomycetes</taxon>
        <taxon>Dothideomycetidae</taxon>
        <taxon>Mycosphaerellales</taxon>
        <taxon>Mycosphaerellaceae</taxon>
        <taxon>Zasmidium</taxon>
    </lineage>
</organism>
<name>A0A6A6CDB3_ZASCE</name>
<dbReference type="Proteomes" id="UP000799537">
    <property type="component" value="Unassembled WGS sequence"/>
</dbReference>
<evidence type="ECO:0000256" key="1">
    <source>
        <dbReference type="ARBA" id="ARBA00022664"/>
    </source>
</evidence>
<dbReference type="RefSeq" id="XP_033665057.1">
    <property type="nucleotide sequence ID" value="XM_033810672.1"/>
</dbReference>
<feature type="domain" description="PWI" evidence="2">
    <location>
        <begin position="3"/>
        <end position="111"/>
    </location>
</feature>
<dbReference type="GO" id="GO:0003723">
    <property type="term" value="F:RNA binding"/>
    <property type="evidence" value="ECO:0007669"/>
    <property type="project" value="TreeGrafter"/>
</dbReference>
<sequence length="129" mass="14848">MRTTNFPPEFKTKVDMTKINLDVIKKWVSDEVARILNNDDDVVAEMITNILKDSKHASTLPFPDRPDIKKLQTNLAGFLDKDAPAFCLALWKMCLSAQDDPSGIPKELIEAKKMELMQERVRIVFIRWT</sequence>
<proteinExistence type="predicted"/>
<dbReference type="InterPro" id="IPR036483">
    <property type="entry name" value="PWI_dom_sf"/>
</dbReference>
<dbReference type="GO" id="GO:0005681">
    <property type="term" value="C:spliceosomal complex"/>
    <property type="evidence" value="ECO:0007669"/>
    <property type="project" value="TreeGrafter"/>
</dbReference>
<keyword evidence="4" id="KW-1185">Reference proteome</keyword>
<keyword evidence="1" id="KW-0507">mRNA processing</keyword>
<dbReference type="PANTHER" id="PTHR23148">
    <property type="entry name" value="SERINE/ARGININE REGULATED NUCLEAR MATRIX PROTEIN"/>
    <property type="match status" value="1"/>
</dbReference>
<dbReference type="SMART" id="SM00311">
    <property type="entry name" value="PWI"/>
    <property type="match status" value="1"/>
</dbReference>